<dbReference type="FunFam" id="3.40.50.1000:FF:000001">
    <property type="entry name" value="Phospholipid-transporting ATPase IC"/>
    <property type="match status" value="1"/>
</dbReference>
<dbReference type="Gene3D" id="3.40.1110.10">
    <property type="entry name" value="Calcium-transporting ATPase, cytoplasmic domain N"/>
    <property type="match status" value="1"/>
</dbReference>
<reference evidence="12 13" key="1">
    <citation type="journal article" date="2018" name="Int. J. Syst. Evol. Microbiol.">
        <title>Lactobacillus bambusae sp. nov., isolated from a traditional fermented Ma-bamboo shoots of Taiwan.</title>
        <authorList>
            <person name="Wang L.-T."/>
        </authorList>
    </citation>
    <scope>NUCLEOTIDE SEQUENCE [LARGE SCALE GENOMIC DNA]</scope>
    <source>
        <strain evidence="12 13">BS-W1</strain>
    </source>
</reference>
<dbReference type="Pfam" id="PF00122">
    <property type="entry name" value="E1-E2_ATPase"/>
    <property type="match status" value="1"/>
</dbReference>
<dbReference type="SUPFAM" id="SSF81665">
    <property type="entry name" value="Calcium ATPase, transmembrane domain M"/>
    <property type="match status" value="1"/>
</dbReference>
<evidence type="ECO:0000256" key="7">
    <source>
        <dbReference type="ARBA" id="ARBA00022967"/>
    </source>
</evidence>
<dbReference type="InterPro" id="IPR006068">
    <property type="entry name" value="ATPase_P-typ_cation-transptr_C"/>
</dbReference>
<dbReference type="InterPro" id="IPR004014">
    <property type="entry name" value="ATPase_P-typ_cation-transptr_N"/>
</dbReference>
<evidence type="ECO:0000256" key="2">
    <source>
        <dbReference type="ARBA" id="ARBA00005675"/>
    </source>
</evidence>
<evidence type="ECO:0000256" key="5">
    <source>
        <dbReference type="ARBA" id="ARBA00022741"/>
    </source>
</evidence>
<dbReference type="SFLD" id="SFLDF00027">
    <property type="entry name" value="p-type_atpase"/>
    <property type="match status" value="1"/>
</dbReference>
<feature type="transmembrane region" description="Helical" evidence="10">
    <location>
        <begin position="249"/>
        <end position="269"/>
    </location>
</feature>
<feature type="transmembrane region" description="Helical" evidence="10">
    <location>
        <begin position="889"/>
        <end position="905"/>
    </location>
</feature>
<gene>
    <name evidence="12" type="ORF">DCM90_09485</name>
</gene>
<sequence length="928" mass="100460">MTQYATNDQLAQMPVDQFYQQMGSSPAGLPTTEADQRLTTDGPNTIQQGKRTSNFKAFIKNFTSLMAILLWVSGIIAILAGMLELGIAIWAVNVINGVFSFWQEHAAKKATDALKELLPTYTTVVRDGKTVQINANDLVPGDVFNIQTGNRISADARIVQCESLQVDESALSGESQLVSKQVAYHKGSGKYDEANLVYAGTIAAQGNAVAVAIQTGMKTEFGQIAALTEGEKKVASPLEIELNRLTREISVIGMLIGVAFFIAAILVVHTPVAKAFIFALGMIVAFIPEGLLPTVTLSLANGVQGMSKHHALVKELNSVETLGETTVICSDKTGTLTQNQMTIEHIWLPGQQYDVTGEGYENNGQIKRGNQPVAFGQNADLDLLLRASFLDNDTQVEAPKDAQHGPKIMGSPTEAALQILVAKAGMKTHEIQSTNPRVKEFGFDSNRKRMSTVNQATDGTKTLYTKGALDGILALCDTILVQGRVRPMTDQDKTQIEQANQAFATQGLRSLAVAYRSVTDSEDLNQTADQLEHHLTFIGLTVMSDPPRPEVYEAVKRCHTADIRIIMVTGDGPTTAKSVAVKIGINGENVRIITGDELAQMSDSDLETAVKGDVLFARVAPEQKYRIVKANKANGEIVASTGDGVNDAPALKQADIGIAMGQTGTDVAKEAADMILTDDNFASIVAAIQEGRTVYADIQKFLLYILNSNVPEAVPSILYLFSGGLIPLPLTVMQILTVDLGTDMMPALGLGSEKSEPGIMDQPPRPRNAHLLNRRIILKAFAWYGLISSVISTAAYFLVNYRYGGWPHQALASSGSVYLQATTMTLAAIVFCQIAMAENCRTKLVSVFKIGLFSNHRINFGIIFEVCLLALIIYVPILQGIFNTTGLTTLDWVVLATIPIPVFLVEELRKFMVRRHLSREGKSPAAVK</sequence>
<evidence type="ECO:0000256" key="3">
    <source>
        <dbReference type="ARBA" id="ARBA00022475"/>
    </source>
</evidence>
<dbReference type="PROSITE" id="PS00154">
    <property type="entry name" value="ATPASE_E1_E2"/>
    <property type="match status" value="1"/>
</dbReference>
<dbReference type="Pfam" id="PF00690">
    <property type="entry name" value="Cation_ATPase_N"/>
    <property type="match status" value="1"/>
</dbReference>
<dbReference type="RefSeq" id="WP_109251136.1">
    <property type="nucleotide sequence ID" value="NZ_QCXQ01000007.1"/>
</dbReference>
<dbReference type="FunFam" id="3.40.50.1000:FF:000083">
    <property type="entry name" value="Sodium/potassium-transporting ATPase subunit alpha"/>
    <property type="match status" value="1"/>
</dbReference>
<dbReference type="SUPFAM" id="SSF56784">
    <property type="entry name" value="HAD-like"/>
    <property type="match status" value="1"/>
</dbReference>
<dbReference type="AlphaFoldDB" id="A0A2V1MZ11"/>
<comment type="similarity">
    <text evidence="2">Belongs to the cation transport ATPase (P-type) (TC 3.A.3) family. Type IIA subfamily.</text>
</comment>
<dbReference type="Pfam" id="PF00689">
    <property type="entry name" value="Cation_ATPase_C"/>
    <property type="match status" value="1"/>
</dbReference>
<dbReference type="OrthoDB" id="9760364at2"/>
<dbReference type="SFLD" id="SFLDG00002">
    <property type="entry name" value="C1.7:_P-type_atpase_like"/>
    <property type="match status" value="1"/>
</dbReference>
<comment type="caution">
    <text evidence="12">The sequence shown here is derived from an EMBL/GenBank/DDBJ whole genome shotgun (WGS) entry which is preliminary data.</text>
</comment>
<dbReference type="InterPro" id="IPR008250">
    <property type="entry name" value="ATPase_P-typ_transduc_dom_A_sf"/>
</dbReference>
<evidence type="ECO:0000259" key="11">
    <source>
        <dbReference type="SMART" id="SM00831"/>
    </source>
</evidence>
<dbReference type="PRINTS" id="PR00121">
    <property type="entry name" value="NAKATPASE"/>
</dbReference>
<comment type="subcellular location">
    <subcellularLocation>
        <location evidence="1">Cell membrane</location>
        <topology evidence="1">Multi-pass membrane protein</topology>
    </subcellularLocation>
</comment>
<keyword evidence="4 10" id="KW-0812">Transmembrane</keyword>
<dbReference type="InterPro" id="IPR050510">
    <property type="entry name" value="Cation_transp_ATPase_P-type"/>
</dbReference>
<dbReference type="InterPro" id="IPR059000">
    <property type="entry name" value="ATPase_P-type_domA"/>
</dbReference>
<dbReference type="Pfam" id="PF08282">
    <property type="entry name" value="Hydrolase_3"/>
    <property type="match status" value="1"/>
</dbReference>
<evidence type="ECO:0000256" key="9">
    <source>
        <dbReference type="ARBA" id="ARBA00023136"/>
    </source>
</evidence>
<keyword evidence="8 10" id="KW-1133">Transmembrane helix</keyword>
<dbReference type="Proteomes" id="UP000245080">
    <property type="component" value="Unassembled WGS sequence"/>
</dbReference>
<dbReference type="GO" id="GO:0005524">
    <property type="term" value="F:ATP binding"/>
    <property type="evidence" value="ECO:0007669"/>
    <property type="project" value="UniProtKB-KW"/>
</dbReference>
<evidence type="ECO:0000256" key="10">
    <source>
        <dbReference type="SAM" id="Phobius"/>
    </source>
</evidence>
<feature type="domain" description="Cation-transporting P-type ATPase N-terminal" evidence="11">
    <location>
        <begin position="9"/>
        <end position="82"/>
    </location>
</feature>
<dbReference type="InterPro" id="IPR023214">
    <property type="entry name" value="HAD_sf"/>
</dbReference>
<organism evidence="12 13">
    <name type="scientific">Levilactobacillus bambusae</name>
    <dbReference type="NCBI Taxonomy" id="2024736"/>
    <lineage>
        <taxon>Bacteria</taxon>
        <taxon>Bacillati</taxon>
        <taxon>Bacillota</taxon>
        <taxon>Bacilli</taxon>
        <taxon>Lactobacillales</taxon>
        <taxon>Lactobacillaceae</taxon>
        <taxon>Levilactobacillus</taxon>
    </lineage>
</organism>
<dbReference type="Gene3D" id="2.70.150.10">
    <property type="entry name" value="Calcium-transporting ATPase, cytoplasmic transduction domain A"/>
    <property type="match status" value="1"/>
</dbReference>
<feature type="transmembrane region" description="Helical" evidence="10">
    <location>
        <begin position="85"/>
        <end position="102"/>
    </location>
</feature>
<dbReference type="InterPro" id="IPR023298">
    <property type="entry name" value="ATPase_P-typ_TM_dom_sf"/>
</dbReference>
<dbReference type="InterPro" id="IPR018303">
    <property type="entry name" value="ATPase_P-typ_P_site"/>
</dbReference>
<dbReference type="SMART" id="SM00831">
    <property type="entry name" value="Cation_ATPase_N"/>
    <property type="match status" value="1"/>
</dbReference>
<dbReference type="Gene3D" id="3.40.50.1000">
    <property type="entry name" value="HAD superfamily/HAD-like"/>
    <property type="match status" value="1"/>
</dbReference>
<dbReference type="EMBL" id="QCXQ01000007">
    <property type="protein sequence ID" value="PWF99329.1"/>
    <property type="molecule type" value="Genomic_DNA"/>
</dbReference>
<feature type="transmembrane region" description="Helical" evidence="10">
    <location>
        <begin position="58"/>
        <end position="79"/>
    </location>
</feature>
<dbReference type="InterPro" id="IPR001757">
    <property type="entry name" value="P_typ_ATPase"/>
</dbReference>
<feature type="transmembrane region" description="Helical" evidence="10">
    <location>
        <begin position="817"/>
        <end position="837"/>
    </location>
</feature>
<evidence type="ECO:0000256" key="6">
    <source>
        <dbReference type="ARBA" id="ARBA00022840"/>
    </source>
</evidence>
<dbReference type="PANTHER" id="PTHR43294">
    <property type="entry name" value="SODIUM/POTASSIUM-TRANSPORTING ATPASE SUBUNIT ALPHA"/>
    <property type="match status" value="1"/>
</dbReference>
<accession>A0A2V1MZ11</accession>
<protein>
    <submittedName>
        <fullName evidence="12">Haloacid dehalogenase</fullName>
    </submittedName>
</protein>
<dbReference type="SUPFAM" id="SSF81660">
    <property type="entry name" value="Metal cation-transporting ATPase, ATP-binding domain N"/>
    <property type="match status" value="1"/>
</dbReference>
<dbReference type="NCBIfam" id="TIGR01494">
    <property type="entry name" value="ATPase_P-type"/>
    <property type="match status" value="2"/>
</dbReference>
<name>A0A2V1MZ11_9LACO</name>
<keyword evidence="9 10" id="KW-0472">Membrane</keyword>
<evidence type="ECO:0000313" key="13">
    <source>
        <dbReference type="Proteomes" id="UP000245080"/>
    </source>
</evidence>
<keyword evidence="7" id="KW-1278">Translocase</keyword>
<dbReference type="PANTHER" id="PTHR43294:SF21">
    <property type="entry name" value="CATION TRANSPORTING ATPASE"/>
    <property type="match status" value="1"/>
</dbReference>
<dbReference type="GO" id="GO:0019829">
    <property type="term" value="F:ATPase-coupled monoatomic cation transmembrane transporter activity"/>
    <property type="evidence" value="ECO:0007669"/>
    <property type="project" value="TreeGrafter"/>
</dbReference>
<evidence type="ECO:0000256" key="4">
    <source>
        <dbReference type="ARBA" id="ARBA00022692"/>
    </source>
</evidence>
<dbReference type="Pfam" id="PF13246">
    <property type="entry name" value="Cation_ATPase"/>
    <property type="match status" value="1"/>
</dbReference>
<feature type="transmembrane region" description="Helical" evidence="10">
    <location>
        <begin position="858"/>
        <end position="877"/>
    </location>
</feature>
<keyword evidence="6" id="KW-0067">ATP-binding</keyword>
<dbReference type="SUPFAM" id="SSF81653">
    <property type="entry name" value="Calcium ATPase, transduction domain A"/>
    <property type="match status" value="1"/>
</dbReference>
<dbReference type="GO" id="GO:0005886">
    <property type="term" value="C:plasma membrane"/>
    <property type="evidence" value="ECO:0007669"/>
    <property type="project" value="UniProtKB-SubCell"/>
</dbReference>
<feature type="transmembrane region" description="Helical" evidence="10">
    <location>
        <begin position="776"/>
        <end position="797"/>
    </location>
</feature>
<dbReference type="GO" id="GO:1902600">
    <property type="term" value="P:proton transmembrane transport"/>
    <property type="evidence" value="ECO:0007669"/>
    <property type="project" value="TreeGrafter"/>
</dbReference>
<dbReference type="Gene3D" id="1.20.1110.10">
    <property type="entry name" value="Calcium-transporting ATPase, transmembrane domain"/>
    <property type="match status" value="1"/>
</dbReference>
<dbReference type="GO" id="GO:0016887">
    <property type="term" value="F:ATP hydrolysis activity"/>
    <property type="evidence" value="ECO:0007669"/>
    <property type="project" value="InterPro"/>
</dbReference>
<feature type="transmembrane region" description="Helical" evidence="10">
    <location>
        <begin position="275"/>
        <end position="300"/>
    </location>
</feature>
<dbReference type="PRINTS" id="PR00119">
    <property type="entry name" value="CATATPASE"/>
</dbReference>
<evidence type="ECO:0000256" key="1">
    <source>
        <dbReference type="ARBA" id="ARBA00004651"/>
    </source>
</evidence>
<keyword evidence="5" id="KW-0547">Nucleotide-binding</keyword>
<proteinExistence type="inferred from homology"/>
<keyword evidence="3" id="KW-1003">Cell membrane</keyword>
<evidence type="ECO:0000256" key="8">
    <source>
        <dbReference type="ARBA" id="ARBA00022989"/>
    </source>
</evidence>
<dbReference type="InterPro" id="IPR044492">
    <property type="entry name" value="P_typ_ATPase_HD_dom"/>
</dbReference>
<dbReference type="InterPro" id="IPR036412">
    <property type="entry name" value="HAD-like_sf"/>
</dbReference>
<dbReference type="InterPro" id="IPR023299">
    <property type="entry name" value="ATPase_P-typ_cyto_dom_N"/>
</dbReference>
<evidence type="ECO:0000313" key="12">
    <source>
        <dbReference type="EMBL" id="PWF99329.1"/>
    </source>
</evidence>
<dbReference type="SFLD" id="SFLDS00003">
    <property type="entry name" value="Haloacid_Dehalogenase"/>
    <property type="match status" value="1"/>
</dbReference>
<keyword evidence="13" id="KW-1185">Reference proteome</keyword>